<reference evidence="3 4" key="1">
    <citation type="submission" date="2017-06" db="EMBL/GenBank/DDBJ databases">
        <title>Sequencing and comparative analysis of myxobacterial genomes.</title>
        <authorList>
            <person name="Rupp O."/>
            <person name="Goesmann A."/>
            <person name="Sogaard-Andersen L."/>
        </authorList>
    </citation>
    <scope>NUCLEOTIDE SEQUENCE [LARGE SCALE GENOMIC DNA]</scope>
    <source>
        <strain evidence="3 4">DSM 52655</strain>
    </source>
</reference>
<proteinExistence type="predicted"/>
<dbReference type="Gene3D" id="3.40.50.1820">
    <property type="entry name" value="alpha/beta hydrolase"/>
    <property type="match status" value="1"/>
</dbReference>
<dbReference type="InterPro" id="IPR029058">
    <property type="entry name" value="AB_hydrolase_fold"/>
</dbReference>
<dbReference type="RefSeq" id="WP_095988040.1">
    <property type="nucleotide sequence ID" value="NZ_CP022098.1"/>
</dbReference>
<organism evidence="3 4">
    <name type="scientific">Cystobacter fuscus</name>
    <dbReference type="NCBI Taxonomy" id="43"/>
    <lineage>
        <taxon>Bacteria</taxon>
        <taxon>Pseudomonadati</taxon>
        <taxon>Myxococcota</taxon>
        <taxon>Myxococcia</taxon>
        <taxon>Myxococcales</taxon>
        <taxon>Cystobacterineae</taxon>
        <taxon>Archangiaceae</taxon>
        <taxon>Cystobacter</taxon>
    </lineage>
</organism>
<dbReference type="EMBL" id="CP022098">
    <property type="protein sequence ID" value="ATB40116.1"/>
    <property type="molecule type" value="Genomic_DNA"/>
</dbReference>
<dbReference type="PANTHER" id="PTHR48081">
    <property type="entry name" value="AB HYDROLASE SUPERFAMILY PROTEIN C4A8.06C"/>
    <property type="match status" value="1"/>
</dbReference>
<accession>A0A250JA98</accession>
<sequence>MAFQLDPRISRLVARGAGPSSPEDFQEGDTARLRRILDEGLAQLSALPAVSGVSDRTFTIATGDGHWLKLRWYAKDGSTPGSAAIHFHGGAMIAGSIDLYDPLVRTYVAWTGVPMLAVDYRLAPEASAGTAASDGLAALLWLLDNARELGVDPSRIAVMGDSAGGGVAAAVALLARDRRLEIARQVLIYPMLDDRTTDADPHLAAVPTLFSYAFNRTAWAAVLGEHAGTQRVSPHAAPARNTDFTGLAPAYIEVGELDIFRDEDVRYALQLWRAGVPTELHVHPGLPHAFDVLLMGEPRFQEGKLRVLKEL</sequence>
<dbReference type="Proteomes" id="UP000217257">
    <property type="component" value="Chromosome"/>
</dbReference>
<dbReference type="AlphaFoldDB" id="A0A250JA98"/>
<dbReference type="PANTHER" id="PTHR48081:SF8">
    <property type="entry name" value="ALPHA_BETA HYDROLASE FOLD-3 DOMAIN-CONTAINING PROTEIN-RELATED"/>
    <property type="match status" value="1"/>
</dbReference>
<dbReference type="Pfam" id="PF07859">
    <property type="entry name" value="Abhydrolase_3"/>
    <property type="match status" value="1"/>
</dbReference>
<gene>
    <name evidence="3" type="ORF">CYFUS_005564</name>
</gene>
<name>A0A250JA98_9BACT</name>
<dbReference type="GO" id="GO:0016787">
    <property type="term" value="F:hydrolase activity"/>
    <property type="evidence" value="ECO:0007669"/>
    <property type="project" value="UniProtKB-KW"/>
</dbReference>
<dbReference type="InterPro" id="IPR013094">
    <property type="entry name" value="AB_hydrolase_3"/>
</dbReference>
<evidence type="ECO:0000313" key="3">
    <source>
        <dbReference type="EMBL" id="ATB40116.1"/>
    </source>
</evidence>
<dbReference type="KEGG" id="cfus:CYFUS_005564"/>
<protein>
    <recommendedName>
        <fullName evidence="2">Alpha/beta hydrolase fold-3 domain-containing protein</fullName>
    </recommendedName>
</protein>
<keyword evidence="1" id="KW-0378">Hydrolase</keyword>
<dbReference type="SUPFAM" id="SSF53474">
    <property type="entry name" value="alpha/beta-Hydrolases"/>
    <property type="match status" value="1"/>
</dbReference>
<evidence type="ECO:0000313" key="4">
    <source>
        <dbReference type="Proteomes" id="UP000217257"/>
    </source>
</evidence>
<dbReference type="InterPro" id="IPR050300">
    <property type="entry name" value="GDXG_lipolytic_enzyme"/>
</dbReference>
<evidence type="ECO:0000259" key="2">
    <source>
        <dbReference type="Pfam" id="PF07859"/>
    </source>
</evidence>
<feature type="domain" description="Alpha/beta hydrolase fold-3" evidence="2">
    <location>
        <begin position="85"/>
        <end position="290"/>
    </location>
</feature>
<evidence type="ECO:0000256" key="1">
    <source>
        <dbReference type="ARBA" id="ARBA00022801"/>
    </source>
</evidence>